<sequence length="59" mass="6571">MQNIALVRIKKSQKIQCKIYALVISITAKAHKTLGFKKITSILPVKNVEIRKVLIAGNP</sequence>
<reference evidence="1 2" key="1">
    <citation type="submission" date="2013-09" db="EMBL/GenBank/DDBJ databases">
        <authorList>
            <person name="Zeng Z."/>
            <person name="Chen C."/>
        </authorList>
    </citation>
    <scope>NUCLEOTIDE SEQUENCE [LARGE SCALE GENOMIC DNA]</scope>
    <source>
        <strain evidence="1 2">WB 4.1-42</strain>
    </source>
</reference>
<comment type="caution">
    <text evidence="1">The sequence shown here is derived from an EMBL/GenBank/DDBJ whole genome shotgun (WGS) entry which is preliminary data.</text>
</comment>
<proteinExistence type="predicted"/>
<name>A0A0A2MFD1_9FLAO</name>
<gene>
    <name evidence="1" type="ORF">Q766_18475</name>
</gene>
<protein>
    <submittedName>
        <fullName evidence="1">Uncharacterized protein</fullName>
    </submittedName>
</protein>
<evidence type="ECO:0000313" key="1">
    <source>
        <dbReference type="EMBL" id="KGO91402.1"/>
    </source>
</evidence>
<organism evidence="1 2">
    <name type="scientific">Flavobacterium subsaxonicum WB 4.1-42 = DSM 21790</name>
    <dbReference type="NCBI Taxonomy" id="1121898"/>
    <lineage>
        <taxon>Bacteria</taxon>
        <taxon>Pseudomonadati</taxon>
        <taxon>Bacteroidota</taxon>
        <taxon>Flavobacteriia</taxon>
        <taxon>Flavobacteriales</taxon>
        <taxon>Flavobacteriaceae</taxon>
        <taxon>Flavobacterium</taxon>
    </lineage>
</organism>
<evidence type="ECO:0000313" key="2">
    <source>
        <dbReference type="Proteomes" id="UP000030111"/>
    </source>
</evidence>
<accession>A0A0A2MFD1</accession>
<dbReference type="EMBL" id="JRLY01000020">
    <property type="protein sequence ID" value="KGO91402.1"/>
    <property type="molecule type" value="Genomic_DNA"/>
</dbReference>
<keyword evidence="2" id="KW-1185">Reference proteome</keyword>
<dbReference type="STRING" id="1121898.GCA_000422725_02333"/>
<dbReference type="AlphaFoldDB" id="A0A0A2MFD1"/>
<dbReference type="Proteomes" id="UP000030111">
    <property type="component" value="Unassembled WGS sequence"/>
</dbReference>